<reference evidence="3" key="1">
    <citation type="journal article" date="2019" name="Int. J. Syst. Evol. Microbiol.">
        <title>The Global Catalogue of Microorganisms (GCM) 10K type strain sequencing project: providing services to taxonomists for standard genome sequencing and annotation.</title>
        <authorList>
            <consortium name="The Broad Institute Genomics Platform"/>
            <consortium name="The Broad Institute Genome Sequencing Center for Infectious Disease"/>
            <person name="Wu L."/>
            <person name="Ma J."/>
        </authorList>
    </citation>
    <scope>NUCLEOTIDE SEQUENCE [LARGE SCALE GENOMIC DNA]</scope>
    <source>
        <strain evidence="3">CCUG 36956</strain>
    </source>
</reference>
<evidence type="ECO:0000256" key="1">
    <source>
        <dbReference type="SAM" id="MobiDB-lite"/>
    </source>
</evidence>
<dbReference type="RefSeq" id="WP_378606175.1">
    <property type="nucleotide sequence ID" value="NZ_JBHSQN010000010.1"/>
</dbReference>
<feature type="compositionally biased region" description="Polar residues" evidence="1">
    <location>
        <begin position="30"/>
        <end position="46"/>
    </location>
</feature>
<name>A0ABW1JTX1_9NOCA</name>
<gene>
    <name evidence="2" type="ORF">ACFP3H_15700</name>
</gene>
<organism evidence="2 3">
    <name type="scientific">Nocardia lasii</name>
    <dbReference type="NCBI Taxonomy" id="1616107"/>
    <lineage>
        <taxon>Bacteria</taxon>
        <taxon>Bacillati</taxon>
        <taxon>Actinomycetota</taxon>
        <taxon>Actinomycetes</taxon>
        <taxon>Mycobacteriales</taxon>
        <taxon>Nocardiaceae</taxon>
        <taxon>Nocardia</taxon>
    </lineage>
</organism>
<dbReference type="Proteomes" id="UP001596223">
    <property type="component" value="Unassembled WGS sequence"/>
</dbReference>
<protein>
    <submittedName>
        <fullName evidence="2">Uncharacterized protein</fullName>
    </submittedName>
</protein>
<evidence type="ECO:0000313" key="3">
    <source>
        <dbReference type="Proteomes" id="UP001596223"/>
    </source>
</evidence>
<proteinExistence type="predicted"/>
<accession>A0ABW1JTX1</accession>
<feature type="region of interest" description="Disordered" evidence="1">
    <location>
        <begin position="22"/>
        <end position="88"/>
    </location>
</feature>
<sequence length="88" mass="9615">MSDPYAGLPPEYLALLDASEQSAVAAAPTVDQSASPAVDSQRSRQPTLEEEEAMDSYYQRESWLEHGGDRGPKKAEPTTYWSPTVIGE</sequence>
<comment type="caution">
    <text evidence="2">The sequence shown here is derived from an EMBL/GenBank/DDBJ whole genome shotgun (WGS) entry which is preliminary data.</text>
</comment>
<dbReference type="EMBL" id="JBHSQN010000010">
    <property type="protein sequence ID" value="MFC6012505.1"/>
    <property type="molecule type" value="Genomic_DNA"/>
</dbReference>
<keyword evidence="3" id="KW-1185">Reference proteome</keyword>
<feature type="compositionally biased region" description="Basic and acidic residues" evidence="1">
    <location>
        <begin position="62"/>
        <end position="76"/>
    </location>
</feature>
<evidence type="ECO:0000313" key="2">
    <source>
        <dbReference type="EMBL" id="MFC6012505.1"/>
    </source>
</evidence>